<comment type="caution">
    <text evidence="8">The sequence shown here is derived from an EMBL/GenBank/DDBJ whole genome shotgun (WGS) entry which is preliminary data.</text>
</comment>
<dbReference type="Proteomes" id="UP000238176">
    <property type="component" value="Unassembled WGS sequence"/>
</dbReference>
<dbReference type="SMART" id="SM00320">
    <property type="entry name" value="WD40"/>
    <property type="match status" value="2"/>
</dbReference>
<protein>
    <submittedName>
        <fullName evidence="8">Hsp70 protein</fullName>
    </submittedName>
</protein>
<feature type="compositionally biased region" description="Pro residues" evidence="7">
    <location>
        <begin position="406"/>
        <end position="417"/>
    </location>
</feature>
<dbReference type="PANTHER" id="PTHR42749:SF1">
    <property type="entry name" value="CELL SHAPE-DETERMINING PROTEIN MREB"/>
    <property type="match status" value="1"/>
</dbReference>
<evidence type="ECO:0000313" key="8">
    <source>
        <dbReference type="EMBL" id="PRY60734.1"/>
    </source>
</evidence>
<dbReference type="InterPro" id="IPR013126">
    <property type="entry name" value="Hsp_70_fam"/>
</dbReference>
<dbReference type="Gene3D" id="2.130.10.10">
    <property type="entry name" value="YVTN repeat-like/Quinoprotein amine dehydrogenase"/>
    <property type="match status" value="1"/>
</dbReference>
<dbReference type="Gene3D" id="3.90.640.10">
    <property type="entry name" value="Actin, Chain A, domain 4"/>
    <property type="match status" value="1"/>
</dbReference>
<accession>A0A2T0US55</accession>
<dbReference type="InterPro" id="IPR018181">
    <property type="entry name" value="Heat_shock_70_CS"/>
</dbReference>
<evidence type="ECO:0000256" key="5">
    <source>
        <dbReference type="ARBA" id="ARBA00023186"/>
    </source>
</evidence>
<evidence type="ECO:0000256" key="7">
    <source>
        <dbReference type="SAM" id="MobiDB-lite"/>
    </source>
</evidence>
<proteinExistence type="inferred from homology"/>
<dbReference type="GO" id="GO:0005524">
    <property type="term" value="F:ATP binding"/>
    <property type="evidence" value="ECO:0007669"/>
    <property type="project" value="UniProtKB-KW"/>
</dbReference>
<keyword evidence="6" id="KW-0853">WD repeat</keyword>
<dbReference type="PROSITE" id="PS50294">
    <property type="entry name" value="WD_REPEATS_REGION"/>
    <property type="match status" value="1"/>
</dbReference>
<dbReference type="SUPFAM" id="SSF50969">
    <property type="entry name" value="YVTN repeat-like/Quinoprotein amine dehydrogenase"/>
    <property type="match status" value="1"/>
</dbReference>
<evidence type="ECO:0000256" key="3">
    <source>
        <dbReference type="ARBA" id="ARBA00022840"/>
    </source>
</evidence>
<dbReference type="PRINTS" id="PR00301">
    <property type="entry name" value="HEATSHOCK70"/>
</dbReference>
<dbReference type="InterPro" id="IPR011044">
    <property type="entry name" value="Quino_amine_DH_bsu"/>
</dbReference>
<dbReference type="PROSITE" id="PS01036">
    <property type="entry name" value="HSP70_3"/>
    <property type="match status" value="1"/>
</dbReference>
<dbReference type="InterPro" id="IPR043129">
    <property type="entry name" value="ATPase_NBD"/>
</dbReference>
<dbReference type="PROSITE" id="PS50082">
    <property type="entry name" value="WD_REPEATS_2"/>
    <property type="match status" value="1"/>
</dbReference>
<evidence type="ECO:0000313" key="9">
    <source>
        <dbReference type="Proteomes" id="UP000238176"/>
    </source>
</evidence>
<sequence>MSPGPQGTSLGVDFGTSHTIAVVRRADGSVRPLLFDGAPLMPSAVCADGDGGLLVGKDAVHAGRRHPERFEPNPKRLIDLPSTLLGEREFAVADLIAAVLDAVADECRRVVGRPAQTTLTFPAEWGPARRRVLEDAAARSGLGAVRMVPEPVAAATYYAETLKHRAAVGSSIVVYDLGAGTFDASVVRRTETGFETVALDGRGDLGGLDIDAALIEHLGSVYGDRDGWKRLVNPTTIEERRSFREFQEEVRGAKERLSRHQQSDIAIPLLDVEAHLTRTELEQLARPHLEQTIRVTQAVIRAADLNLADSAGVFLVGGASRMPLVATLLHRELGVAPTVLDQPEVVVAEGSVLWSGPDTSTLSLQRPYTPPAQPAPSPLTPQTAVSLAPHTPHAPRTSYRQDSPPRTAPLPQSPPAPSAQALPPRTAQPVTPPMSVSGSDPEPPETDADRLRRKKVGRRLLAGFIAVDLLIIAGLAWYFNRDEGEDVDPFDSGVIATAFEPNWTTAEAGTLLSEITGAHTDRVQSLAAAENEGGTTLFSAGDDGVIRQWDMASGEMVDQFDIGTGVQALWPVPASNGDELVVALGTGTVPYVWSPETGDFTETLLPEMVAEGADNLYNRVGTVEFYATLGMLNDDEYELFDLQNQITRSRFDLPDGYGYPRFYSTIDGASMNIVAVTGDQTVDVIDGRTGEPMGLNMSDDQMDGVVTEAFGVVYDFHTPYAMLYGDDGLLHFWDLEGQTPALSPLAYESLDDEFHYEMVDMSLDGDVEQSLLYINEHDEARAVAIGTGETVDFASDGGGSPLKLVDVTVDGVQYAVTGDDQGNIRFWSLGQ</sequence>
<evidence type="ECO:0000256" key="4">
    <source>
        <dbReference type="ARBA" id="ARBA00023016"/>
    </source>
</evidence>
<dbReference type="EMBL" id="PVTJ01000002">
    <property type="protein sequence ID" value="PRY60734.1"/>
    <property type="molecule type" value="Genomic_DNA"/>
</dbReference>
<keyword evidence="5" id="KW-0143">Chaperone</keyword>
<dbReference type="Gene3D" id="3.30.420.40">
    <property type="match status" value="2"/>
</dbReference>
<dbReference type="Pfam" id="PF00012">
    <property type="entry name" value="HSP70"/>
    <property type="match status" value="1"/>
</dbReference>
<keyword evidence="3" id="KW-0067">ATP-binding</keyword>
<evidence type="ECO:0000256" key="1">
    <source>
        <dbReference type="ARBA" id="ARBA00007381"/>
    </source>
</evidence>
<dbReference type="InterPro" id="IPR001680">
    <property type="entry name" value="WD40_rpt"/>
</dbReference>
<name>A0A2T0US55_9ACTN</name>
<dbReference type="PANTHER" id="PTHR42749">
    <property type="entry name" value="CELL SHAPE-DETERMINING PROTEIN MREB"/>
    <property type="match status" value="1"/>
</dbReference>
<keyword evidence="9" id="KW-1185">Reference proteome</keyword>
<gene>
    <name evidence="8" type="ORF">B0I28_102343</name>
</gene>
<dbReference type="GO" id="GO:0140662">
    <property type="term" value="F:ATP-dependent protein folding chaperone"/>
    <property type="evidence" value="ECO:0007669"/>
    <property type="project" value="InterPro"/>
</dbReference>
<evidence type="ECO:0000256" key="6">
    <source>
        <dbReference type="PROSITE-ProRule" id="PRU00221"/>
    </source>
</evidence>
<dbReference type="AlphaFoldDB" id="A0A2T0US55"/>
<organism evidence="8 9">
    <name type="scientific">Glycomyces artemisiae</name>
    <dbReference type="NCBI Taxonomy" id="1076443"/>
    <lineage>
        <taxon>Bacteria</taxon>
        <taxon>Bacillati</taxon>
        <taxon>Actinomycetota</taxon>
        <taxon>Actinomycetes</taxon>
        <taxon>Glycomycetales</taxon>
        <taxon>Glycomycetaceae</taxon>
        <taxon>Glycomyces</taxon>
    </lineage>
</organism>
<comment type="similarity">
    <text evidence="1">Belongs to the heat shock protein 70 family.</text>
</comment>
<dbReference type="InterPro" id="IPR015943">
    <property type="entry name" value="WD40/YVTN_repeat-like_dom_sf"/>
</dbReference>
<feature type="repeat" description="WD" evidence="6">
    <location>
        <begin position="516"/>
        <end position="559"/>
    </location>
</feature>
<reference evidence="8 9" key="1">
    <citation type="submission" date="2018-03" db="EMBL/GenBank/DDBJ databases">
        <title>Genomic Encyclopedia of Type Strains, Phase III (KMG-III): the genomes of soil and plant-associated and newly described type strains.</title>
        <authorList>
            <person name="Whitman W."/>
        </authorList>
    </citation>
    <scope>NUCLEOTIDE SEQUENCE [LARGE SCALE GENOMIC DNA]</scope>
    <source>
        <strain evidence="8 9">CGMCC 4.7067</strain>
    </source>
</reference>
<dbReference type="RefSeq" id="WP_181245657.1">
    <property type="nucleotide sequence ID" value="NZ_PVTJ01000002.1"/>
</dbReference>
<feature type="region of interest" description="Disordered" evidence="7">
    <location>
        <begin position="363"/>
        <end position="451"/>
    </location>
</feature>
<keyword evidence="2" id="KW-0547">Nucleotide-binding</keyword>
<keyword evidence="4" id="KW-0346">Stress response</keyword>
<evidence type="ECO:0000256" key="2">
    <source>
        <dbReference type="ARBA" id="ARBA00022741"/>
    </source>
</evidence>
<dbReference type="SUPFAM" id="SSF53067">
    <property type="entry name" value="Actin-like ATPase domain"/>
    <property type="match status" value="2"/>
</dbReference>
<feature type="compositionally biased region" description="Pro residues" evidence="7">
    <location>
        <begin position="368"/>
        <end position="379"/>
    </location>
</feature>